<proteinExistence type="predicted"/>
<dbReference type="SUPFAM" id="SSF48403">
    <property type="entry name" value="Ankyrin repeat"/>
    <property type="match status" value="1"/>
</dbReference>
<name>A0ABM3ZU54_ZIZJJ</name>
<dbReference type="SMART" id="SM00248">
    <property type="entry name" value="ANK"/>
    <property type="match status" value="3"/>
</dbReference>
<dbReference type="PANTHER" id="PTHR24121">
    <property type="entry name" value="NO MECHANORECEPTOR POTENTIAL C, ISOFORM D-RELATED"/>
    <property type="match status" value="1"/>
</dbReference>
<dbReference type="Gene3D" id="1.25.40.20">
    <property type="entry name" value="Ankyrin repeat-containing domain"/>
    <property type="match status" value="1"/>
</dbReference>
<gene>
    <name evidence="3" type="primary">LOC107412134</name>
</gene>
<dbReference type="GeneID" id="107412134"/>
<evidence type="ECO:0000313" key="3">
    <source>
        <dbReference type="RefSeq" id="XP_060668013.1"/>
    </source>
</evidence>
<dbReference type="PROSITE" id="PS50297">
    <property type="entry name" value="ANK_REP_REGION"/>
    <property type="match status" value="2"/>
</dbReference>
<dbReference type="Pfam" id="PF12796">
    <property type="entry name" value="Ank_2"/>
    <property type="match status" value="2"/>
</dbReference>
<dbReference type="PANTHER" id="PTHR24121:SF30">
    <property type="entry name" value="ANKYRIN REPEAT-CONTAINING PROTEIN ITN1-LIKE"/>
    <property type="match status" value="1"/>
</dbReference>
<sequence length="194" mass="21343">MDPQLYRAAAYYDGTSFESFAMDADPTILPKETPQRNAILHVAALNKQAQIAEKILQLHSSLLYHKKSDGDTPFHIAARVGCLEIVQLLLNYGKSGSGEIEANQKATRMVNLTKDTVLHEAARNGNVDVVELLMEEDPGLALLVNAVGESPLSVAVERQFFDIVQRSLKLTDECCYGGRDGKRLARSCSLLAQR</sequence>
<keyword evidence="1" id="KW-0040">ANK repeat</keyword>
<dbReference type="Proteomes" id="UP001652623">
    <property type="component" value="Chromosome 10"/>
</dbReference>
<reference evidence="3" key="1">
    <citation type="submission" date="2025-08" db="UniProtKB">
        <authorList>
            <consortium name="RefSeq"/>
        </authorList>
    </citation>
    <scope>IDENTIFICATION</scope>
    <source>
        <tissue evidence="3">Seedling</tissue>
    </source>
</reference>
<organism evidence="2 3">
    <name type="scientific">Ziziphus jujuba</name>
    <name type="common">Chinese jujube</name>
    <name type="synonym">Ziziphus sativa</name>
    <dbReference type="NCBI Taxonomy" id="326968"/>
    <lineage>
        <taxon>Eukaryota</taxon>
        <taxon>Viridiplantae</taxon>
        <taxon>Streptophyta</taxon>
        <taxon>Embryophyta</taxon>
        <taxon>Tracheophyta</taxon>
        <taxon>Spermatophyta</taxon>
        <taxon>Magnoliopsida</taxon>
        <taxon>eudicotyledons</taxon>
        <taxon>Gunneridae</taxon>
        <taxon>Pentapetalae</taxon>
        <taxon>rosids</taxon>
        <taxon>fabids</taxon>
        <taxon>Rosales</taxon>
        <taxon>Rhamnaceae</taxon>
        <taxon>Paliureae</taxon>
        <taxon>Ziziphus</taxon>
    </lineage>
</organism>
<keyword evidence="2" id="KW-1185">Reference proteome</keyword>
<dbReference type="InterPro" id="IPR036770">
    <property type="entry name" value="Ankyrin_rpt-contain_sf"/>
</dbReference>
<evidence type="ECO:0000256" key="1">
    <source>
        <dbReference type="PROSITE-ProRule" id="PRU00023"/>
    </source>
</evidence>
<dbReference type="InterPro" id="IPR002110">
    <property type="entry name" value="Ankyrin_rpt"/>
</dbReference>
<feature type="repeat" description="ANK" evidence="1">
    <location>
        <begin position="69"/>
        <end position="93"/>
    </location>
</feature>
<protein>
    <submittedName>
        <fullName evidence="3">Uncharacterized protein LOC107412134</fullName>
    </submittedName>
</protein>
<dbReference type="RefSeq" id="XP_060668013.1">
    <property type="nucleotide sequence ID" value="XM_060812030.1"/>
</dbReference>
<dbReference type="PROSITE" id="PS50088">
    <property type="entry name" value="ANK_REPEAT"/>
    <property type="match status" value="2"/>
</dbReference>
<accession>A0ABM3ZU54</accession>
<feature type="repeat" description="ANK" evidence="1">
    <location>
        <begin position="113"/>
        <end position="135"/>
    </location>
</feature>
<evidence type="ECO:0000313" key="2">
    <source>
        <dbReference type="Proteomes" id="UP001652623"/>
    </source>
</evidence>